<keyword evidence="13" id="KW-0030">Aminoacyl-tRNA synthetase</keyword>
<evidence type="ECO:0000256" key="9">
    <source>
        <dbReference type="ARBA" id="ARBA00022741"/>
    </source>
</evidence>
<keyword evidence="11" id="KW-0460">Magnesium</keyword>
<dbReference type="PRINTS" id="PR00982">
    <property type="entry name" value="TRNASYNTHLYS"/>
</dbReference>
<keyword evidence="6" id="KW-0963">Cytoplasm</keyword>
<dbReference type="AlphaFoldDB" id="A0A3P8KPX2"/>
<evidence type="ECO:0000256" key="2">
    <source>
        <dbReference type="ARBA" id="ARBA00004496"/>
    </source>
</evidence>
<comment type="catalytic activity">
    <reaction evidence="15">
        <text>tRNA(Lys) + L-lysine + ATP = L-lysyl-tRNA(Lys) + AMP + diphosphate</text>
        <dbReference type="Rhea" id="RHEA:20792"/>
        <dbReference type="Rhea" id="RHEA-COMP:9696"/>
        <dbReference type="Rhea" id="RHEA-COMP:9697"/>
        <dbReference type="ChEBI" id="CHEBI:30616"/>
        <dbReference type="ChEBI" id="CHEBI:32551"/>
        <dbReference type="ChEBI" id="CHEBI:33019"/>
        <dbReference type="ChEBI" id="CHEBI:78442"/>
        <dbReference type="ChEBI" id="CHEBI:78529"/>
        <dbReference type="ChEBI" id="CHEBI:456215"/>
        <dbReference type="EC" id="6.1.1.6"/>
    </reaction>
</comment>
<evidence type="ECO:0000256" key="3">
    <source>
        <dbReference type="ARBA" id="ARBA00008226"/>
    </source>
</evidence>
<evidence type="ECO:0000256" key="5">
    <source>
        <dbReference type="ARBA" id="ARBA00013166"/>
    </source>
</evidence>
<evidence type="ECO:0000256" key="4">
    <source>
        <dbReference type="ARBA" id="ARBA00011738"/>
    </source>
</evidence>
<evidence type="ECO:0000256" key="15">
    <source>
        <dbReference type="ARBA" id="ARBA00048573"/>
    </source>
</evidence>
<evidence type="ECO:0000256" key="10">
    <source>
        <dbReference type="ARBA" id="ARBA00022840"/>
    </source>
</evidence>
<dbReference type="EC" id="6.1.1.6" evidence="5"/>
<dbReference type="KEGG" id="rtg:NCTC13098_05565"/>
<keyword evidence="8" id="KW-0479">Metal-binding</keyword>
<keyword evidence="9" id="KW-0547">Nucleotide-binding</keyword>
<dbReference type="GO" id="GO:0046872">
    <property type="term" value="F:metal ion binding"/>
    <property type="evidence" value="ECO:0007669"/>
    <property type="project" value="UniProtKB-KW"/>
</dbReference>
<gene>
    <name evidence="17" type="primary">lysU</name>
    <name evidence="17" type="ORF">NCTC13098_05565</name>
</gene>
<keyword evidence="12" id="KW-0648">Protein biosynthesis</keyword>
<dbReference type="InterPro" id="IPR002313">
    <property type="entry name" value="Lys-tRNA-ligase_II"/>
</dbReference>
<dbReference type="GO" id="GO:0000049">
    <property type="term" value="F:tRNA binding"/>
    <property type="evidence" value="ECO:0007669"/>
    <property type="project" value="TreeGrafter"/>
</dbReference>
<dbReference type="PANTHER" id="PTHR42918">
    <property type="entry name" value="LYSYL-TRNA SYNTHETASE"/>
    <property type="match status" value="1"/>
</dbReference>
<dbReference type="Proteomes" id="UP000274346">
    <property type="component" value="Chromosome"/>
</dbReference>
<feature type="domain" description="Aminoacyl-transfer RNA synthetases class-II family profile" evidence="16">
    <location>
        <begin position="1"/>
        <end position="310"/>
    </location>
</feature>
<evidence type="ECO:0000313" key="17">
    <source>
        <dbReference type="EMBL" id="VDR29161.1"/>
    </source>
</evidence>
<evidence type="ECO:0000256" key="13">
    <source>
        <dbReference type="ARBA" id="ARBA00023146"/>
    </source>
</evidence>
<comment type="subunit">
    <text evidence="4">Homodimer.</text>
</comment>
<dbReference type="FunFam" id="3.30.930.10:FF:000001">
    <property type="entry name" value="Lysine--tRNA ligase"/>
    <property type="match status" value="1"/>
</dbReference>
<dbReference type="EMBL" id="LR131271">
    <property type="protein sequence ID" value="VDR29161.1"/>
    <property type="molecule type" value="Genomic_DNA"/>
</dbReference>
<dbReference type="CDD" id="cd00775">
    <property type="entry name" value="LysRS_core"/>
    <property type="match status" value="1"/>
</dbReference>
<evidence type="ECO:0000256" key="12">
    <source>
        <dbReference type="ARBA" id="ARBA00022917"/>
    </source>
</evidence>
<organism evidence="17 18">
    <name type="scientific">Raoultella terrigena</name>
    <name type="common">Klebsiella terrigena</name>
    <dbReference type="NCBI Taxonomy" id="577"/>
    <lineage>
        <taxon>Bacteria</taxon>
        <taxon>Pseudomonadati</taxon>
        <taxon>Pseudomonadota</taxon>
        <taxon>Gammaproteobacteria</taxon>
        <taxon>Enterobacterales</taxon>
        <taxon>Enterobacteriaceae</taxon>
        <taxon>Klebsiella/Raoultella group</taxon>
        <taxon>Raoultella</taxon>
    </lineage>
</organism>
<dbReference type="InterPro" id="IPR018149">
    <property type="entry name" value="Lys-tRNA-synth_II_C"/>
</dbReference>
<dbReference type="NCBIfam" id="NF001756">
    <property type="entry name" value="PRK00484.1"/>
    <property type="match status" value="1"/>
</dbReference>
<accession>A0A3P8KPX2</accession>
<evidence type="ECO:0000256" key="1">
    <source>
        <dbReference type="ARBA" id="ARBA00001946"/>
    </source>
</evidence>
<keyword evidence="10" id="KW-0067">ATP-binding</keyword>
<dbReference type="PROSITE" id="PS50862">
    <property type="entry name" value="AA_TRNA_LIGASE_II"/>
    <property type="match status" value="1"/>
</dbReference>
<proteinExistence type="inferred from homology"/>
<dbReference type="PANTHER" id="PTHR42918:SF15">
    <property type="entry name" value="LYSINE--TRNA LIGASE, CHLOROPLASTIC_MITOCHONDRIAL"/>
    <property type="match status" value="1"/>
</dbReference>
<name>A0A3P8KPX2_RAOTE</name>
<dbReference type="GO" id="GO:0005524">
    <property type="term" value="F:ATP binding"/>
    <property type="evidence" value="ECO:0007669"/>
    <property type="project" value="UniProtKB-KW"/>
</dbReference>
<evidence type="ECO:0000256" key="7">
    <source>
        <dbReference type="ARBA" id="ARBA00022598"/>
    </source>
</evidence>
<reference evidence="17 18" key="1">
    <citation type="submission" date="2018-12" db="EMBL/GenBank/DDBJ databases">
        <authorList>
            <consortium name="Pathogen Informatics"/>
        </authorList>
    </citation>
    <scope>NUCLEOTIDE SEQUENCE [LARGE SCALE GENOMIC DNA]</scope>
    <source>
        <strain evidence="17 18">NCTC13098</strain>
    </source>
</reference>
<comment type="subcellular location">
    <subcellularLocation>
        <location evidence="2">Cytoplasm</location>
    </subcellularLocation>
</comment>
<dbReference type="Gene3D" id="3.30.930.10">
    <property type="entry name" value="Bira Bifunctional Protein, Domain 2"/>
    <property type="match status" value="1"/>
</dbReference>
<dbReference type="InterPro" id="IPR004364">
    <property type="entry name" value="Aa-tRNA-synt_II"/>
</dbReference>
<evidence type="ECO:0000259" key="16">
    <source>
        <dbReference type="PROSITE" id="PS50862"/>
    </source>
</evidence>
<evidence type="ECO:0000256" key="6">
    <source>
        <dbReference type="ARBA" id="ARBA00022490"/>
    </source>
</evidence>
<dbReference type="GO" id="GO:0005829">
    <property type="term" value="C:cytosol"/>
    <property type="evidence" value="ECO:0007669"/>
    <property type="project" value="TreeGrafter"/>
</dbReference>
<comment type="similarity">
    <text evidence="3">Belongs to the class-II aminoacyl-tRNA synthetase family.</text>
</comment>
<evidence type="ECO:0000313" key="18">
    <source>
        <dbReference type="Proteomes" id="UP000274346"/>
    </source>
</evidence>
<evidence type="ECO:0000256" key="11">
    <source>
        <dbReference type="ARBA" id="ARBA00022842"/>
    </source>
</evidence>
<evidence type="ECO:0000256" key="14">
    <source>
        <dbReference type="ARBA" id="ARBA00030563"/>
    </source>
</evidence>
<dbReference type="InterPro" id="IPR045864">
    <property type="entry name" value="aa-tRNA-synth_II/BPL/LPL"/>
</dbReference>
<protein>
    <recommendedName>
        <fullName evidence="5">lysine--tRNA ligase</fullName>
        <ecNumber evidence="5">6.1.1.6</ecNumber>
    </recommendedName>
    <alternativeName>
        <fullName evidence="14">Lysyl-tRNA synthetase</fullName>
    </alternativeName>
</protein>
<comment type="cofactor">
    <cofactor evidence="1">
        <name>Mg(2+)</name>
        <dbReference type="ChEBI" id="CHEBI:18420"/>
    </cofactor>
</comment>
<dbReference type="SUPFAM" id="SSF55681">
    <property type="entry name" value="Class II aaRS and biotin synthetases"/>
    <property type="match status" value="1"/>
</dbReference>
<dbReference type="NCBIfam" id="TIGR00499">
    <property type="entry name" value="lysS_bact"/>
    <property type="match status" value="1"/>
</dbReference>
<evidence type="ECO:0000256" key="8">
    <source>
        <dbReference type="ARBA" id="ARBA00022723"/>
    </source>
</evidence>
<dbReference type="Pfam" id="PF00152">
    <property type="entry name" value="tRNA-synt_2"/>
    <property type="match status" value="1"/>
</dbReference>
<dbReference type="InterPro" id="IPR006195">
    <property type="entry name" value="aa-tRNA-synth_II"/>
</dbReference>
<sequence length="315" mass="35787">MRQFMVARGFMEVETPMMQVIPGGASARPFITHHNALDMDMYLRIAPELYLKRLVVGGFERVFEINRNFRNEGISVRHNPEFTMMELYMAYADYKDLIELTESLFRTLAQTVLGKTEVPYGDQVFDFGKPFEKLTMREAIKKYRPQTEMADLDSFDAAKAIAESIGISVEKSWGLGRIVTEIFDEVAEAHLIQPTFITEYPAEVSPLARRNDANPEITDRFEFFIGGREIGNGFSELNDAEDQAQRFLDQVNAKAAGDDEAMFYDEDYVTALEYGLPPTAGLGIGIDRMVMLFTNSHTIRDVILFPAMRPQNKPA</sequence>
<dbReference type="GO" id="GO:0004824">
    <property type="term" value="F:lysine-tRNA ligase activity"/>
    <property type="evidence" value="ECO:0007669"/>
    <property type="project" value="UniProtKB-EC"/>
</dbReference>
<keyword evidence="7 17" id="KW-0436">Ligase</keyword>
<dbReference type="GO" id="GO:0006430">
    <property type="term" value="P:lysyl-tRNA aminoacylation"/>
    <property type="evidence" value="ECO:0007669"/>
    <property type="project" value="InterPro"/>
</dbReference>